<organism evidence="1 2">
    <name type="scientific">Sphingomonas citri</name>
    <dbReference type="NCBI Taxonomy" id="2862499"/>
    <lineage>
        <taxon>Bacteria</taxon>
        <taxon>Pseudomonadati</taxon>
        <taxon>Pseudomonadota</taxon>
        <taxon>Alphaproteobacteria</taxon>
        <taxon>Sphingomonadales</taxon>
        <taxon>Sphingomonadaceae</taxon>
        <taxon>Sphingomonas</taxon>
    </lineage>
</organism>
<accession>A0ABS7BHR4</accession>
<evidence type="ECO:0000313" key="1">
    <source>
        <dbReference type="EMBL" id="MBW6529147.1"/>
    </source>
</evidence>
<gene>
    <name evidence="1" type="ORF">KZ820_00195</name>
</gene>
<dbReference type="Proteomes" id="UP000759103">
    <property type="component" value="Unassembled WGS sequence"/>
</dbReference>
<evidence type="ECO:0000313" key="2">
    <source>
        <dbReference type="Proteomes" id="UP000759103"/>
    </source>
</evidence>
<keyword evidence="2" id="KW-1185">Reference proteome</keyword>
<dbReference type="RefSeq" id="WP_219746746.1">
    <property type="nucleotide sequence ID" value="NZ_JAHXZN010000001.1"/>
</dbReference>
<protein>
    <submittedName>
        <fullName evidence="1">Uncharacterized protein</fullName>
    </submittedName>
</protein>
<comment type="caution">
    <text evidence="1">The sequence shown here is derived from an EMBL/GenBank/DDBJ whole genome shotgun (WGS) entry which is preliminary data.</text>
</comment>
<reference evidence="1 2" key="1">
    <citation type="submission" date="2021-07" db="EMBL/GenBank/DDBJ databases">
        <title>Sphingomonas sp.</title>
        <authorList>
            <person name="Feng G."/>
            <person name="Li J."/>
            <person name="Pan M."/>
        </authorList>
    </citation>
    <scope>NUCLEOTIDE SEQUENCE [LARGE SCALE GENOMIC DNA]</scope>
    <source>
        <strain evidence="1 2">RRHST34</strain>
    </source>
</reference>
<proteinExistence type="predicted"/>
<sequence length="76" mass="7803">MTLAIFGGALSTAGYALHATLAPSLDKIVGALRGEMAVARPAPLATLVRAERRIAVRRWAGSAVPAVAPLRQRGAA</sequence>
<name>A0ABS7BHR4_9SPHN</name>
<dbReference type="EMBL" id="JAHXZN010000001">
    <property type="protein sequence ID" value="MBW6529147.1"/>
    <property type="molecule type" value="Genomic_DNA"/>
</dbReference>